<proteinExistence type="predicted"/>
<dbReference type="SUPFAM" id="SSF82549">
    <property type="entry name" value="DAK1/DegV-like"/>
    <property type="match status" value="1"/>
</dbReference>
<dbReference type="Gene3D" id="3.40.50.10170">
    <property type="match status" value="1"/>
</dbReference>
<dbReference type="InterPro" id="IPR043168">
    <property type="entry name" value="DegV_C"/>
</dbReference>
<evidence type="ECO:0008006" key="4">
    <source>
        <dbReference type="Google" id="ProtNLM"/>
    </source>
</evidence>
<evidence type="ECO:0000313" key="3">
    <source>
        <dbReference type="Proteomes" id="UP000050823"/>
    </source>
</evidence>
<dbReference type="Gene3D" id="3.30.1180.10">
    <property type="match status" value="1"/>
</dbReference>
<organism evidence="2 3">
    <name type="scientific">Latilactobacillus graminis DSM 20719</name>
    <dbReference type="NCBI Taxonomy" id="1423752"/>
    <lineage>
        <taxon>Bacteria</taxon>
        <taxon>Bacillati</taxon>
        <taxon>Bacillota</taxon>
        <taxon>Bacilli</taxon>
        <taxon>Lactobacillales</taxon>
        <taxon>Lactobacillaceae</taxon>
        <taxon>Latilactobacillus</taxon>
    </lineage>
</organism>
<name>A0AA89I489_9LACO</name>
<evidence type="ECO:0000313" key="2">
    <source>
        <dbReference type="EMBL" id="KRM21941.1"/>
    </source>
</evidence>
<evidence type="ECO:0000256" key="1">
    <source>
        <dbReference type="ARBA" id="ARBA00023121"/>
    </source>
</evidence>
<reference evidence="2 3" key="1">
    <citation type="journal article" date="2015" name="Genome Announc.">
        <title>Expanding the biotechnology potential of lactobacilli through comparative genomics of 213 strains and associated genera.</title>
        <authorList>
            <person name="Sun Z."/>
            <person name="Harris H.M."/>
            <person name="McCann A."/>
            <person name="Guo C."/>
            <person name="Argimon S."/>
            <person name="Zhang W."/>
            <person name="Yang X."/>
            <person name="Jeffery I.B."/>
            <person name="Cooney J.C."/>
            <person name="Kagawa T.F."/>
            <person name="Liu W."/>
            <person name="Song Y."/>
            <person name="Salvetti E."/>
            <person name="Wrobel A."/>
            <person name="Rasinkangas P."/>
            <person name="Parkhill J."/>
            <person name="Rea M.C."/>
            <person name="O'Sullivan O."/>
            <person name="Ritari J."/>
            <person name="Douillard F.P."/>
            <person name="Paul Ross R."/>
            <person name="Yang R."/>
            <person name="Briner A.E."/>
            <person name="Felis G.E."/>
            <person name="de Vos W.M."/>
            <person name="Barrangou R."/>
            <person name="Klaenhammer T.R."/>
            <person name="Caufield P.W."/>
            <person name="Cui Y."/>
            <person name="Zhang H."/>
            <person name="O'Toole P.W."/>
        </authorList>
    </citation>
    <scope>NUCLEOTIDE SEQUENCE [LARGE SCALE GENOMIC DNA]</scope>
    <source>
        <strain evidence="2 3">DSM 20719</strain>
    </source>
</reference>
<accession>A0AA89I489</accession>
<dbReference type="InterPro" id="IPR050270">
    <property type="entry name" value="DegV_domain_contain"/>
</dbReference>
<keyword evidence="1" id="KW-0446">Lipid-binding</keyword>
<protein>
    <recommendedName>
        <fullName evidence="4">EDD domain protein, DegV family</fullName>
    </recommendedName>
</protein>
<dbReference type="InterPro" id="IPR003797">
    <property type="entry name" value="DegV"/>
</dbReference>
<dbReference type="NCBIfam" id="TIGR00762">
    <property type="entry name" value="DegV"/>
    <property type="match status" value="1"/>
</dbReference>
<dbReference type="AlphaFoldDB" id="A0AA89I489"/>
<dbReference type="Proteomes" id="UP000050823">
    <property type="component" value="Unassembled WGS sequence"/>
</dbReference>
<sequence length="280" mass="30366">MAIKIITDSSISLTPTEIAQYKIHIAPLMIQHGSQSFIDGQTITRSEFLERLVSARDEFPTTSQPTVGSLVTLYDELGADGSTLLSIHCTGLLSGTVEGAHIAAQQSTSDVHVLDSKAIDRSLAYQVTAAAADAAAGQPLDVILAHLADIRQHSETYIFLDSLDALQRGGRISRLTGLLTKLIKLKVVARLTDTQLEIIAKGRGNKTFVKEIEQIKTNITDQNIIEIDISHVGLAPDSINKIQKSFQQDHPRVPSNIALPSPVIMSHVGLNAFGIFYHTK</sequence>
<dbReference type="PANTHER" id="PTHR33434:SF8">
    <property type="entry name" value="DEGV DOMAIN-CONTAINING PROTEIN SPR1019"/>
    <property type="match status" value="1"/>
</dbReference>
<dbReference type="GO" id="GO:0008289">
    <property type="term" value="F:lipid binding"/>
    <property type="evidence" value="ECO:0007669"/>
    <property type="project" value="UniProtKB-KW"/>
</dbReference>
<dbReference type="RefSeq" id="WP_057908477.1">
    <property type="nucleotide sequence ID" value="NZ_AYZB01000037.1"/>
</dbReference>
<dbReference type="PROSITE" id="PS51482">
    <property type="entry name" value="DEGV"/>
    <property type="match status" value="1"/>
</dbReference>
<comment type="caution">
    <text evidence="2">The sequence shown here is derived from an EMBL/GenBank/DDBJ whole genome shotgun (WGS) entry which is preliminary data.</text>
</comment>
<gene>
    <name evidence="2" type="ORF">FC90_GL001093</name>
</gene>
<dbReference type="EMBL" id="AYZB01000037">
    <property type="protein sequence ID" value="KRM21941.1"/>
    <property type="molecule type" value="Genomic_DNA"/>
</dbReference>
<dbReference type="Pfam" id="PF02645">
    <property type="entry name" value="DegV"/>
    <property type="match status" value="1"/>
</dbReference>
<dbReference type="PANTHER" id="PTHR33434">
    <property type="entry name" value="DEGV DOMAIN-CONTAINING PROTEIN DR_1986-RELATED"/>
    <property type="match status" value="1"/>
</dbReference>